<dbReference type="SMART" id="SM00331">
    <property type="entry name" value="PP2C_SIG"/>
    <property type="match status" value="1"/>
</dbReference>
<keyword evidence="1" id="KW-0479">Metal-binding</keyword>
<proteinExistence type="predicted"/>
<keyword evidence="2" id="KW-0378">Hydrolase</keyword>
<dbReference type="RefSeq" id="YP_009001649.1">
    <property type="nucleotide sequence ID" value="NC_023426.1"/>
</dbReference>
<organism evidence="5 6">
    <name type="scientific">Alphaentomopoxvirus acuprea</name>
    <dbReference type="NCBI Taxonomy" id="62099"/>
    <lineage>
        <taxon>Viruses</taxon>
        <taxon>Varidnaviria</taxon>
        <taxon>Bamfordvirae</taxon>
        <taxon>Nucleocytoviricota</taxon>
        <taxon>Pokkesviricetes</taxon>
        <taxon>Chitovirales</taxon>
        <taxon>Poxviridae</taxon>
        <taxon>Entomopoxvirinae</taxon>
        <taxon>Alphaentomopoxvirus</taxon>
    </lineage>
</organism>
<evidence type="ECO:0000313" key="5">
    <source>
        <dbReference type="EMBL" id="BAO49536.1"/>
    </source>
</evidence>
<reference evidence="5 6" key="1">
    <citation type="journal article" date="2014" name="Virology">
        <title>The complete genome sequence of the Alphaentomopoxvirus Anomala cuprea entomopoxvirus, including its terminal hairpin loop sequences, suggests a potentially unique mode of apoptosis inhibition and mode of DNA replication.</title>
        <authorList>
            <person name="Mitsuhashi W."/>
            <person name="Miyamoto K."/>
            <person name="Wada S."/>
        </authorList>
    </citation>
    <scope>NUCLEOTIDE SEQUENCE [LARGE SCALE GENOMIC DNA]</scope>
    <source>
        <strain evidence="5">CV6M</strain>
    </source>
</reference>
<dbReference type="GO" id="GO:0046872">
    <property type="term" value="F:metal ion binding"/>
    <property type="evidence" value="ECO:0007669"/>
    <property type="project" value="UniProtKB-KW"/>
</dbReference>
<keyword evidence="6" id="KW-1185">Reference proteome</keyword>
<dbReference type="InterPro" id="IPR036457">
    <property type="entry name" value="PPM-type-like_dom_sf"/>
</dbReference>
<dbReference type="SUPFAM" id="SSF81606">
    <property type="entry name" value="PP2C-like"/>
    <property type="match status" value="1"/>
</dbReference>
<dbReference type="EMBL" id="AP013055">
    <property type="protein sequence ID" value="BAO49536.1"/>
    <property type="molecule type" value="Genomic_DNA"/>
</dbReference>
<dbReference type="Pfam" id="PF00481">
    <property type="entry name" value="PP2C"/>
    <property type="match status" value="1"/>
</dbReference>
<dbReference type="InterPro" id="IPR000222">
    <property type="entry name" value="PP2C_BS"/>
</dbReference>
<dbReference type="InterPro" id="IPR001932">
    <property type="entry name" value="PPM-type_phosphatase-like_dom"/>
</dbReference>
<evidence type="ECO:0000256" key="1">
    <source>
        <dbReference type="ARBA" id="ARBA00022723"/>
    </source>
</evidence>
<dbReference type="InterPro" id="IPR015655">
    <property type="entry name" value="PP2C"/>
</dbReference>
<sequence length="354" mass="41342">MGKNLSVPVLKPNVKEYFFNRNIKVSFYSIQGYRNTMEDSYSIFYDNKNIYIGVFDGHGGRYVSTYASDNFLKFISKYTNLNNIKLNSIYTLLNNCYKEFDNKIQSDILFSKEQGCTVVCLIIMDKKIILSHCGDSRGIIYNGKDIVYNTEDHKPIKVSERERIIKSEHTIIDDRIDGQIDISRCFGDFKFKSNFFESAIIPIPEIFITDINICKFILMVTDGISNIINNYDLCKYVEYGLQIHMNINTISNNIVKCCIYKGGTDNMTISIVLLVSYNLNNTLDLMHKKENRVLKKRVLNELKSNYKLYFPINHDKLINLIKKIDYDLQFSAGYNFDYINKIYEDFYSKNKNII</sequence>
<dbReference type="OrthoDB" id="9747at10239"/>
<protein>
    <recommendedName>
        <fullName evidence="4">PPM-type phosphatase domain-containing protein</fullName>
    </recommendedName>
</protein>
<dbReference type="SMART" id="SM00332">
    <property type="entry name" value="PP2Cc"/>
    <property type="match status" value="1"/>
</dbReference>
<keyword evidence="3" id="KW-0904">Protein phosphatase</keyword>
<evidence type="ECO:0000313" key="6">
    <source>
        <dbReference type="Proteomes" id="UP000174145"/>
    </source>
</evidence>
<dbReference type="Proteomes" id="UP000174145">
    <property type="component" value="Segment"/>
</dbReference>
<dbReference type="KEGG" id="vg:18263605"/>
<evidence type="ECO:0000256" key="3">
    <source>
        <dbReference type="ARBA" id="ARBA00022912"/>
    </source>
</evidence>
<dbReference type="GeneID" id="18263605"/>
<name>W6JLL8_9POXV</name>
<dbReference type="PROSITE" id="PS51746">
    <property type="entry name" value="PPM_2"/>
    <property type="match status" value="1"/>
</dbReference>
<dbReference type="PANTHER" id="PTHR47992">
    <property type="entry name" value="PROTEIN PHOSPHATASE"/>
    <property type="match status" value="1"/>
</dbReference>
<evidence type="ECO:0000259" key="4">
    <source>
        <dbReference type="PROSITE" id="PS51746"/>
    </source>
</evidence>
<evidence type="ECO:0000256" key="2">
    <source>
        <dbReference type="ARBA" id="ARBA00022801"/>
    </source>
</evidence>
<accession>W6JLL8</accession>
<dbReference type="PROSITE" id="PS01032">
    <property type="entry name" value="PPM_1"/>
    <property type="match status" value="1"/>
</dbReference>
<dbReference type="CDD" id="cd00143">
    <property type="entry name" value="PP2Cc"/>
    <property type="match status" value="1"/>
</dbReference>
<dbReference type="Gene3D" id="3.60.40.10">
    <property type="entry name" value="PPM-type phosphatase domain"/>
    <property type="match status" value="1"/>
</dbReference>
<dbReference type="GO" id="GO:0004722">
    <property type="term" value="F:protein serine/threonine phosphatase activity"/>
    <property type="evidence" value="ECO:0007669"/>
    <property type="project" value="InterPro"/>
</dbReference>
<feature type="domain" description="PPM-type phosphatase" evidence="4">
    <location>
        <begin position="24"/>
        <end position="274"/>
    </location>
</feature>